<proteinExistence type="inferred from homology"/>
<evidence type="ECO:0000256" key="2">
    <source>
        <dbReference type="ARBA" id="ARBA00023002"/>
    </source>
</evidence>
<comment type="caution">
    <text evidence="3">The sequence shown here is derived from an EMBL/GenBank/DDBJ whole genome shotgun (WGS) entry which is preliminary data.</text>
</comment>
<organism evidence="3 4">
    <name type="scientific">Candidatus Burkholderia verschuerenii</name>
    <dbReference type="NCBI Taxonomy" id="242163"/>
    <lineage>
        <taxon>Bacteria</taxon>
        <taxon>Pseudomonadati</taxon>
        <taxon>Pseudomonadota</taxon>
        <taxon>Betaproteobacteria</taxon>
        <taxon>Burkholderiales</taxon>
        <taxon>Burkholderiaceae</taxon>
        <taxon>Burkholderia</taxon>
    </lineage>
</organism>
<dbReference type="Proteomes" id="UP000036959">
    <property type="component" value="Unassembled WGS sequence"/>
</dbReference>
<reference evidence="4" key="1">
    <citation type="submission" date="2015-06" db="EMBL/GenBank/DDBJ databases">
        <title>Comparative genomics of Burkholderia leaf nodule symbionts.</title>
        <authorList>
            <person name="Carlier A."/>
            <person name="Eberl L."/>
            <person name="Pinto-Carbo M."/>
        </authorList>
    </citation>
    <scope>NUCLEOTIDE SEQUENCE [LARGE SCALE GENOMIC DNA]</scope>
    <source>
        <strain evidence="4">UZHbot4</strain>
    </source>
</reference>
<dbReference type="Gene3D" id="3.40.50.720">
    <property type="entry name" value="NAD(P)-binding Rossmann-like Domain"/>
    <property type="match status" value="1"/>
</dbReference>
<dbReference type="AlphaFoldDB" id="A0A0L0MHD6"/>
<protein>
    <submittedName>
        <fullName evidence="3">Daunorubicin C-13 ketoreductase</fullName>
    </submittedName>
</protein>
<accession>A0A0L0MHD6</accession>
<evidence type="ECO:0000256" key="1">
    <source>
        <dbReference type="ARBA" id="ARBA00006484"/>
    </source>
</evidence>
<name>A0A0L0MHD6_9BURK</name>
<evidence type="ECO:0000313" key="4">
    <source>
        <dbReference type="Proteomes" id="UP000036959"/>
    </source>
</evidence>
<dbReference type="RefSeq" id="WP_050452364.1">
    <property type="nucleotide sequence ID" value="NZ_LFJJ01000014.1"/>
</dbReference>
<dbReference type="OrthoDB" id="5786478at2"/>
<gene>
    <name evidence="3" type="ORF">BVER_06219</name>
</gene>
<dbReference type="GO" id="GO:0016491">
    <property type="term" value="F:oxidoreductase activity"/>
    <property type="evidence" value="ECO:0007669"/>
    <property type="project" value="UniProtKB-KW"/>
</dbReference>
<dbReference type="PATRIC" id="fig|242163.4.peg.1457"/>
<dbReference type="InterPro" id="IPR036291">
    <property type="entry name" value="NAD(P)-bd_dom_sf"/>
</dbReference>
<dbReference type="PANTHER" id="PTHR24320">
    <property type="entry name" value="RETINOL DEHYDROGENASE"/>
    <property type="match status" value="1"/>
</dbReference>
<keyword evidence="4" id="KW-1185">Reference proteome</keyword>
<comment type="similarity">
    <text evidence="1">Belongs to the short-chain dehydrogenases/reductases (SDR) family.</text>
</comment>
<dbReference type="SUPFAM" id="SSF51735">
    <property type="entry name" value="NAD(P)-binding Rossmann-fold domains"/>
    <property type="match status" value="1"/>
</dbReference>
<dbReference type="EMBL" id="LFJJ01000014">
    <property type="protein sequence ID" value="KND61705.1"/>
    <property type="molecule type" value="Genomic_DNA"/>
</dbReference>
<sequence length="259" mass="28543">MERVFITGSSDGLGLMAAQLLVEQGHEVVLHARNDARADDTRRAVPQARAVVTGDLSSIEETRGVAEQANALGRFDAVIHNAGVGYREPRRIETVDGLPHVFAINVLAPYVLTALIDKPSRLVYLSSGMHRGSRADLADAQWTRRRWNGSQAYAESKFMDVDVLLALAVARYWPDVLSNALEPGWVPTKMGGASAPDDMDQAHRTQAWLAVSDDRDARVSGRYFFHLRERPCDPAARDEAMQDELLAICERLSGVALPR</sequence>
<dbReference type="PRINTS" id="PR00081">
    <property type="entry name" value="GDHRDH"/>
</dbReference>
<dbReference type="PANTHER" id="PTHR24320:SF274">
    <property type="entry name" value="CHAIN DEHYDROGENASE, PUTATIVE (AFU_ORTHOLOGUE AFUA_4G00440)-RELATED"/>
    <property type="match status" value="1"/>
</dbReference>
<evidence type="ECO:0000313" key="3">
    <source>
        <dbReference type="EMBL" id="KND61705.1"/>
    </source>
</evidence>
<dbReference type="Pfam" id="PF00106">
    <property type="entry name" value="adh_short"/>
    <property type="match status" value="1"/>
</dbReference>
<dbReference type="InterPro" id="IPR002347">
    <property type="entry name" value="SDR_fam"/>
</dbReference>
<keyword evidence="2" id="KW-0560">Oxidoreductase</keyword>